<evidence type="ECO:0000313" key="10">
    <source>
        <dbReference type="Proteomes" id="UP000050301"/>
    </source>
</evidence>
<evidence type="ECO:0000256" key="4">
    <source>
        <dbReference type="ARBA" id="ARBA00022576"/>
    </source>
</evidence>
<sequence length="380" mass="42900">MVSARVNKINESATVSMSNRAAELKAEGKKIYNFGIGEPDFKTPQSIIDYSYKMAGEGKTHYTPSAGIPELREKIAEKMKKKNNIDVSSKNVLVTPTKFSLNLALYTIIDPGDEVMLPAPYYVSYTDIIKLNEGKALIFDTDENYEFDFDKMRKMVSPKTKAFMLNNPVNPTGKVYSERTLRQLSDFILENNLFLISDEIYEDLIYKGKMFSPGSINEMKEKTVTLSGFSKSYAMTGWRIGYMVAPEDIIKAANKVQQQTLTCAPSVSQYAALNALDDEDDVIEMRNVFNKRRMLALSLLKEIDGINVYEPEGAFYIFPGYNKDIKSSELAMDLLNNQNVIITPGLPFGAEKHFRISYATSDDVITEGISRIKKYFNSKN</sequence>
<dbReference type="InterPro" id="IPR050596">
    <property type="entry name" value="AspAT/PAT-like"/>
</dbReference>
<dbReference type="GO" id="GO:0006520">
    <property type="term" value="P:amino acid metabolic process"/>
    <property type="evidence" value="ECO:0007669"/>
    <property type="project" value="InterPro"/>
</dbReference>
<dbReference type="Pfam" id="PF00155">
    <property type="entry name" value="Aminotran_1_2"/>
    <property type="match status" value="1"/>
</dbReference>
<dbReference type="PANTHER" id="PTHR46383:SF1">
    <property type="entry name" value="ASPARTATE AMINOTRANSFERASE"/>
    <property type="match status" value="1"/>
</dbReference>
<dbReference type="GO" id="GO:0030170">
    <property type="term" value="F:pyridoxal phosphate binding"/>
    <property type="evidence" value="ECO:0007669"/>
    <property type="project" value="InterPro"/>
</dbReference>
<evidence type="ECO:0000256" key="5">
    <source>
        <dbReference type="ARBA" id="ARBA00022679"/>
    </source>
</evidence>
<dbReference type="InterPro" id="IPR004839">
    <property type="entry name" value="Aminotransferase_I/II_large"/>
</dbReference>
<comment type="cofactor">
    <cofactor evidence="1 7">
        <name>pyridoxal 5'-phosphate</name>
        <dbReference type="ChEBI" id="CHEBI:597326"/>
    </cofactor>
</comment>
<dbReference type="CDD" id="cd00609">
    <property type="entry name" value="AAT_like"/>
    <property type="match status" value="1"/>
</dbReference>
<comment type="similarity">
    <text evidence="2 7">Belongs to the class-I pyridoxal-phosphate-dependent aminotransferase family.</text>
</comment>
<dbReference type="FunFam" id="3.40.640.10:FF:000033">
    <property type="entry name" value="Aspartate aminotransferase"/>
    <property type="match status" value="1"/>
</dbReference>
<dbReference type="InterPro" id="IPR004838">
    <property type="entry name" value="NHTrfase_class1_PyrdxlP-BS"/>
</dbReference>
<dbReference type="GO" id="GO:0008483">
    <property type="term" value="F:transaminase activity"/>
    <property type="evidence" value="ECO:0007669"/>
    <property type="project" value="UniProtKB-KW"/>
</dbReference>
<proteinExistence type="inferred from homology"/>
<evidence type="ECO:0000256" key="7">
    <source>
        <dbReference type="RuleBase" id="RU000481"/>
    </source>
</evidence>
<dbReference type="EC" id="2.6.1.-" evidence="7"/>
<evidence type="ECO:0000259" key="8">
    <source>
        <dbReference type="Pfam" id="PF00155"/>
    </source>
</evidence>
<dbReference type="InterPro" id="IPR015421">
    <property type="entry name" value="PyrdxlP-dep_Trfase_major"/>
</dbReference>
<evidence type="ECO:0000256" key="2">
    <source>
        <dbReference type="ARBA" id="ARBA00007441"/>
    </source>
</evidence>
<dbReference type="EMBL" id="LKBH01000267">
    <property type="protein sequence ID" value="KQB34205.1"/>
    <property type="molecule type" value="Genomic_DNA"/>
</dbReference>
<name>A0A0Q0RPV7_9ARCH</name>
<keyword evidence="4 7" id="KW-0032">Aminotransferase</keyword>
<dbReference type="SUPFAM" id="SSF53383">
    <property type="entry name" value="PLP-dependent transferases"/>
    <property type="match status" value="1"/>
</dbReference>
<keyword evidence="10" id="KW-1185">Reference proteome</keyword>
<dbReference type="Gene3D" id="3.40.640.10">
    <property type="entry name" value="Type I PLP-dependent aspartate aminotransferase-like (Major domain)"/>
    <property type="match status" value="1"/>
</dbReference>
<dbReference type="FunCoup" id="A0A0Q0RPV7">
    <property type="interactions" value="170"/>
</dbReference>
<protein>
    <recommendedName>
        <fullName evidence="7">Aminotransferase</fullName>
        <ecNumber evidence="7">2.6.1.-</ecNumber>
    </recommendedName>
</protein>
<dbReference type="Gene3D" id="3.90.1150.10">
    <property type="entry name" value="Aspartate Aminotransferase, domain 1"/>
    <property type="match status" value="1"/>
</dbReference>
<feature type="domain" description="Aminotransferase class I/classII large" evidence="8">
    <location>
        <begin position="30"/>
        <end position="372"/>
    </location>
</feature>
<evidence type="ECO:0000256" key="6">
    <source>
        <dbReference type="ARBA" id="ARBA00022898"/>
    </source>
</evidence>
<accession>A0A0Q0RPV7</accession>
<dbReference type="PROSITE" id="PS00105">
    <property type="entry name" value="AA_TRANSFER_CLASS_1"/>
    <property type="match status" value="1"/>
</dbReference>
<evidence type="ECO:0000256" key="3">
    <source>
        <dbReference type="ARBA" id="ARBA00011738"/>
    </source>
</evidence>
<dbReference type="InParanoid" id="A0A0Q0RPV7"/>
<dbReference type="AlphaFoldDB" id="A0A0Q0RPV7"/>
<comment type="subunit">
    <text evidence="3">Homodimer.</text>
</comment>
<organism evidence="9 10">
    <name type="scientific">Acidiplasma cupricumulans</name>
    <dbReference type="NCBI Taxonomy" id="312540"/>
    <lineage>
        <taxon>Archaea</taxon>
        <taxon>Methanobacteriati</taxon>
        <taxon>Thermoplasmatota</taxon>
        <taxon>Thermoplasmata</taxon>
        <taxon>Thermoplasmatales</taxon>
        <taxon>Ferroplasmaceae</taxon>
        <taxon>Acidiplasma</taxon>
    </lineage>
</organism>
<evidence type="ECO:0000256" key="1">
    <source>
        <dbReference type="ARBA" id="ARBA00001933"/>
    </source>
</evidence>
<dbReference type="InterPro" id="IPR015424">
    <property type="entry name" value="PyrdxlP-dep_Trfase"/>
</dbReference>
<evidence type="ECO:0000313" key="9">
    <source>
        <dbReference type="EMBL" id="KQB34205.1"/>
    </source>
</evidence>
<dbReference type="Proteomes" id="UP000050301">
    <property type="component" value="Unassembled WGS sequence"/>
</dbReference>
<keyword evidence="5 7" id="KW-0808">Transferase</keyword>
<comment type="caution">
    <text evidence="9">The sequence shown here is derived from an EMBL/GenBank/DDBJ whole genome shotgun (WGS) entry which is preliminary data.</text>
</comment>
<dbReference type="PANTHER" id="PTHR46383">
    <property type="entry name" value="ASPARTATE AMINOTRANSFERASE"/>
    <property type="match status" value="1"/>
</dbReference>
<dbReference type="InterPro" id="IPR015422">
    <property type="entry name" value="PyrdxlP-dep_Trfase_small"/>
</dbReference>
<reference evidence="9 10" key="1">
    <citation type="submission" date="2015-09" db="EMBL/GenBank/DDBJ databases">
        <title>Heavy metals and arsenic resistance mechanisms in polyextremophilic archaea of the family Ferroplasmaceae.</title>
        <authorList>
            <person name="Bulaev A.G."/>
            <person name="Kanygina A.V."/>
        </authorList>
    </citation>
    <scope>NUCLEOTIDE SEQUENCE [LARGE SCALE GENOMIC DNA]</scope>
    <source>
        <strain evidence="9 10">BH2</strain>
    </source>
</reference>
<gene>
    <name evidence="9" type="ORF">AOG55_01255</name>
</gene>
<keyword evidence="6" id="KW-0663">Pyridoxal phosphate</keyword>